<proteinExistence type="predicted"/>
<dbReference type="AlphaFoldDB" id="A0AAV9GIN6"/>
<organism evidence="5 6">
    <name type="scientific">Podospora aff. communis PSN243</name>
    <dbReference type="NCBI Taxonomy" id="3040156"/>
    <lineage>
        <taxon>Eukaryota</taxon>
        <taxon>Fungi</taxon>
        <taxon>Dikarya</taxon>
        <taxon>Ascomycota</taxon>
        <taxon>Pezizomycotina</taxon>
        <taxon>Sordariomycetes</taxon>
        <taxon>Sordariomycetidae</taxon>
        <taxon>Sordariales</taxon>
        <taxon>Podosporaceae</taxon>
        <taxon>Podospora</taxon>
    </lineage>
</organism>
<protein>
    <submittedName>
        <fullName evidence="5">O-methyltransferase gsfB</fullName>
    </submittedName>
</protein>
<evidence type="ECO:0000256" key="3">
    <source>
        <dbReference type="ARBA" id="ARBA00022691"/>
    </source>
</evidence>
<dbReference type="EMBL" id="MU865951">
    <property type="protein sequence ID" value="KAK4447217.1"/>
    <property type="molecule type" value="Genomic_DNA"/>
</dbReference>
<reference evidence="5" key="1">
    <citation type="journal article" date="2023" name="Mol. Phylogenet. Evol.">
        <title>Genome-scale phylogeny and comparative genomics of the fungal order Sordariales.</title>
        <authorList>
            <person name="Hensen N."/>
            <person name="Bonometti L."/>
            <person name="Westerberg I."/>
            <person name="Brannstrom I.O."/>
            <person name="Guillou S."/>
            <person name="Cros-Aarteil S."/>
            <person name="Calhoun S."/>
            <person name="Haridas S."/>
            <person name="Kuo A."/>
            <person name="Mondo S."/>
            <person name="Pangilinan J."/>
            <person name="Riley R."/>
            <person name="LaButti K."/>
            <person name="Andreopoulos B."/>
            <person name="Lipzen A."/>
            <person name="Chen C."/>
            <person name="Yan M."/>
            <person name="Daum C."/>
            <person name="Ng V."/>
            <person name="Clum A."/>
            <person name="Steindorff A."/>
            <person name="Ohm R.A."/>
            <person name="Martin F."/>
            <person name="Silar P."/>
            <person name="Natvig D.O."/>
            <person name="Lalanne C."/>
            <person name="Gautier V."/>
            <person name="Ament-Velasquez S.L."/>
            <person name="Kruys A."/>
            <person name="Hutchinson M.I."/>
            <person name="Powell A.J."/>
            <person name="Barry K."/>
            <person name="Miller A.N."/>
            <person name="Grigoriev I.V."/>
            <person name="Debuchy R."/>
            <person name="Gladieux P."/>
            <person name="Hiltunen Thoren M."/>
            <person name="Johannesson H."/>
        </authorList>
    </citation>
    <scope>NUCLEOTIDE SEQUENCE</scope>
    <source>
        <strain evidence="5">PSN243</strain>
    </source>
</reference>
<keyword evidence="2" id="KW-0808">Transferase</keyword>
<dbReference type="SUPFAM" id="SSF46785">
    <property type="entry name" value="Winged helix' DNA-binding domain"/>
    <property type="match status" value="1"/>
</dbReference>
<dbReference type="Gene3D" id="3.40.50.150">
    <property type="entry name" value="Vaccinia Virus protein VP39"/>
    <property type="match status" value="2"/>
</dbReference>
<dbReference type="Pfam" id="PF13489">
    <property type="entry name" value="Methyltransf_23"/>
    <property type="match status" value="1"/>
</dbReference>
<dbReference type="GO" id="GO:0032259">
    <property type="term" value="P:methylation"/>
    <property type="evidence" value="ECO:0007669"/>
    <property type="project" value="UniProtKB-KW"/>
</dbReference>
<dbReference type="InterPro" id="IPR036388">
    <property type="entry name" value="WH-like_DNA-bd_sf"/>
</dbReference>
<reference evidence="5" key="2">
    <citation type="submission" date="2023-05" db="EMBL/GenBank/DDBJ databases">
        <authorList>
            <consortium name="Lawrence Berkeley National Laboratory"/>
            <person name="Steindorff A."/>
            <person name="Hensen N."/>
            <person name="Bonometti L."/>
            <person name="Westerberg I."/>
            <person name="Brannstrom I.O."/>
            <person name="Guillou S."/>
            <person name="Cros-Aarteil S."/>
            <person name="Calhoun S."/>
            <person name="Haridas S."/>
            <person name="Kuo A."/>
            <person name="Mondo S."/>
            <person name="Pangilinan J."/>
            <person name="Riley R."/>
            <person name="Labutti K."/>
            <person name="Andreopoulos B."/>
            <person name="Lipzen A."/>
            <person name="Chen C."/>
            <person name="Yanf M."/>
            <person name="Daum C."/>
            <person name="Ng V."/>
            <person name="Clum A."/>
            <person name="Ohm R."/>
            <person name="Martin F."/>
            <person name="Silar P."/>
            <person name="Natvig D."/>
            <person name="Lalanne C."/>
            <person name="Gautier V."/>
            <person name="Ament-Velasquez S.L."/>
            <person name="Kruys A."/>
            <person name="Hutchinson M.I."/>
            <person name="Powell A.J."/>
            <person name="Barry K."/>
            <person name="Miller A.N."/>
            <person name="Grigoriev I.V."/>
            <person name="Debuchy R."/>
            <person name="Gladieux P."/>
            <person name="Thoren M.H."/>
            <person name="Johannesson H."/>
        </authorList>
    </citation>
    <scope>NUCLEOTIDE SEQUENCE</scope>
    <source>
        <strain evidence="5">PSN243</strain>
    </source>
</reference>
<dbReference type="PANTHER" id="PTHR43712:SF5">
    <property type="entry name" value="O-METHYLTRANSFERASE ASQN-RELATED"/>
    <property type="match status" value="1"/>
</dbReference>
<evidence type="ECO:0000259" key="4">
    <source>
        <dbReference type="Pfam" id="PF00891"/>
    </source>
</evidence>
<accession>A0AAV9GIN6</accession>
<dbReference type="InterPro" id="IPR029063">
    <property type="entry name" value="SAM-dependent_MTases_sf"/>
</dbReference>
<dbReference type="InterPro" id="IPR001077">
    <property type="entry name" value="COMT_C"/>
</dbReference>
<dbReference type="SUPFAM" id="SSF53335">
    <property type="entry name" value="S-adenosyl-L-methionine-dependent methyltransferases"/>
    <property type="match status" value="2"/>
</dbReference>
<dbReference type="Proteomes" id="UP001321760">
    <property type="component" value="Unassembled WGS sequence"/>
</dbReference>
<comment type="caution">
    <text evidence="5">The sequence shown here is derived from an EMBL/GenBank/DDBJ whole genome shotgun (WGS) entry which is preliminary data.</text>
</comment>
<dbReference type="PANTHER" id="PTHR43712">
    <property type="entry name" value="PUTATIVE (AFU_ORTHOLOGUE AFUA_4G14580)-RELATED"/>
    <property type="match status" value="1"/>
</dbReference>
<dbReference type="Gene3D" id="1.10.10.10">
    <property type="entry name" value="Winged helix-like DNA-binding domain superfamily/Winged helix DNA-binding domain"/>
    <property type="match status" value="1"/>
</dbReference>
<evidence type="ECO:0000256" key="1">
    <source>
        <dbReference type="ARBA" id="ARBA00022603"/>
    </source>
</evidence>
<keyword evidence="6" id="KW-1185">Reference proteome</keyword>
<evidence type="ECO:0000256" key="2">
    <source>
        <dbReference type="ARBA" id="ARBA00022679"/>
    </source>
</evidence>
<sequence>MHGQGCLGTRRAKGKDKVLTIESGRVDPALPDHDDFDGYATDGASGASTSISSSVRDFAFENNRRYHKFREGSYHFPNDDLEQAREDMKHSMIVNLCDGKLHFAPLKNPQAVLDVGTGTGIWAVDMADEYPEADVLGIDLSPIQPEWVPPNARFMVDDAEADWVHKPESLDYIHIRHMTSAIRDWPKLLQQAYRALKPGGWIELQDFYMEITCDDGTMKDDDPVHDWLENVSKALGVLGVDLKAAAKNPDNLAAAGFVGIEKHVSRVPIGVWPREEKLKTVGLYNRAILLDGLQGISVGPFTRGLQWTPDEVELYLVKISEKTAVITEFLTSKGLEAASYDVGGLAEFPISPEDKAPFQARLDLAAATKELYEITVGPKQGLRDLAWDCANNLSLQAIWDFDIARAVPLDGTISYDDLTSKVEAANGIPIGMLNLRRLLRHAMTNRIFCEPVKNHVAHTRSSRLLLEDEPLKNWAGFISNDVWPAVTQVVKAMKKWPASEEPTETSINLAFGQDLPWFDYLQRDEALNKRYNLAMQAHGGAAGYAVEHVVKGYDWASLGDATVVDVGGNQGYVSFALASAFPNLTFTVQDQAGMRTPETIGNVPDHLTSRVHLTTHDFFTPQTEVAKCYFFRHIFHGFSDKYAIKILQALIPALRKGSRILVNDGALPEPGTVSYLEERTARTMDVFMQVTVNAREREGDDWRALFARADERFRVGRIWKPEGSALVFVEVEWAGGDS</sequence>
<dbReference type="PROSITE" id="PS51683">
    <property type="entry name" value="SAM_OMT_II"/>
    <property type="match status" value="1"/>
</dbReference>
<feature type="domain" description="O-methyltransferase C-terminal" evidence="4">
    <location>
        <begin position="507"/>
        <end position="709"/>
    </location>
</feature>
<dbReference type="Pfam" id="PF00891">
    <property type="entry name" value="Methyltransf_2"/>
    <property type="match status" value="1"/>
</dbReference>
<keyword evidence="3" id="KW-0949">S-adenosyl-L-methionine</keyword>
<dbReference type="CDD" id="cd02440">
    <property type="entry name" value="AdoMet_MTases"/>
    <property type="match status" value="1"/>
</dbReference>
<keyword evidence="1" id="KW-0489">Methyltransferase</keyword>
<dbReference type="InterPro" id="IPR016461">
    <property type="entry name" value="COMT-like"/>
</dbReference>
<name>A0AAV9GIN6_9PEZI</name>
<gene>
    <name evidence="5" type="ORF">QBC34DRAFT_450353</name>
</gene>
<evidence type="ECO:0000313" key="6">
    <source>
        <dbReference type="Proteomes" id="UP001321760"/>
    </source>
</evidence>
<evidence type="ECO:0000313" key="5">
    <source>
        <dbReference type="EMBL" id="KAK4447217.1"/>
    </source>
</evidence>
<dbReference type="InterPro" id="IPR036390">
    <property type="entry name" value="WH_DNA-bd_sf"/>
</dbReference>
<dbReference type="GO" id="GO:0008171">
    <property type="term" value="F:O-methyltransferase activity"/>
    <property type="evidence" value="ECO:0007669"/>
    <property type="project" value="InterPro"/>
</dbReference>